<reference evidence="3" key="2">
    <citation type="submission" date="2018-05" db="EMBL/GenBank/DDBJ databases">
        <title>OmerRS3 (Oryza meridionalis Reference Sequence Version 3).</title>
        <authorList>
            <person name="Zhang J."/>
            <person name="Kudrna D."/>
            <person name="Lee S."/>
            <person name="Talag J."/>
            <person name="Welchert J."/>
            <person name="Wing R.A."/>
        </authorList>
    </citation>
    <scope>NUCLEOTIDE SEQUENCE [LARGE SCALE GENOMIC DNA]</scope>
    <source>
        <strain evidence="3">cv. OR44</strain>
    </source>
</reference>
<dbReference type="GO" id="GO:0004523">
    <property type="term" value="F:RNA-DNA hybrid ribonuclease activity"/>
    <property type="evidence" value="ECO:0007669"/>
    <property type="project" value="InterPro"/>
</dbReference>
<evidence type="ECO:0000256" key="1">
    <source>
        <dbReference type="SAM" id="MobiDB-lite"/>
    </source>
</evidence>
<dbReference type="HOGENOM" id="CLU_1423579_0_0_1"/>
<proteinExistence type="predicted"/>
<keyword evidence="4" id="KW-1185">Reference proteome</keyword>
<dbReference type="EnsemblPlants" id="OMERI06G10180.1">
    <property type="protein sequence ID" value="OMERI06G10180.1"/>
    <property type="gene ID" value="OMERI06G10180"/>
</dbReference>
<dbReference type="Gramene" id="OMERI06G10180.1">
    <property type="protein sequence ID" value="OMERI06G10180.1"/>
    <property type="gene ID" value="OMERI06G10180"/>
</dbReference>
<evidence type="ECO:0000313" key="3">
    <source>
        <dbReference type="EnsemblPlants" id="OMERI06G10180.1"/>
    </source>
</evidence>
<sequence>MGIEDDVELGDSIGVGAASPPPCVPWTRGATAAHMEAVVEAALEELGSDPSCGGSWRSFSRLPPNSSPSATLLCISSPLPFSLPGRHPRSCLNALRIIAHHGFSHFAIETDCSELLGALSSTDFDCSPGGVLFRHIRALLHLEFPNAKLSFAGRSCNSCAHDIARRWRRAPARAATDPGPTRRDPTFPGRI</sequence>
<evidence type="ECO:0000313" key="4">
    <source>
        <dbReference type="Proteomes" id="UP000008021"/>
    </source>
</evidence>
<evidence type="ECO:0000259" key="2">
    <source>
        <dbReference type="Pfam" id="PF13456"/>
    </source>
</evidence>
<dbReference type="InterPro" id="IPR002156">
    <property type="entry name" value="RNaseH_domain"/>
</dbReference>
<dbReference type="InterPro" id="IPR044730">
    <property type="entry name" value="RNase_H-like_dom_plant"/>
</dbReference>
<dbReference type="STRING" id="40149.A0A0E0DZK0"/>
<organism evidence="3">
    <name type="scientific">Oryza meridionalis</name>
    <dbReference type="NCBI Taxonomy" id="40149"/>
    <lineage>
        <taxon>Eukaryota</taxon>
        <taxon>Viridiplantae</taxon>
        <taxon>Streptophyta</taxon>
        <taxon>Embryophyta</taxon>
        <taxon>Tracheophyta</taxon>
        <taxon>Spermatophyta</taxon>
        <taxon>Magnoliopsida</taxon>
        <taxon>Liliopsida</taxon>
        <taxon>Poales</taxon>
        <taxon>Poaceae</taxon>
        <taxon>BOP clade</taxon>
        <taxon>Oryzoideae</taxon>
        <taxon>Oryzeae</taxon>
        <taxon>Oryzinae</taxon>
        <taxon>Oryza</taxon>
    </lineage>
</organism>
<dbReference type="CDD" id="cd06222">
    <property type="entry name" value="RNase_H_like"/>
    <property type="match status" value="1"/>
</dbReference>
<reference evidence="3" key="1">
    <citation type="submission" date="2015-04" db="UniProtKB">
        <authorList>
            <consortium name="EnsemblPlants"/>
        </authorList>
    </citation>
    <scope>IDENTIFICATION</scope>
</reference>
<dbReference type="AlphaFoldDB" id="A0A0E0DZK0"/>
<protein>
    <recommendedName>
        <fullName evidence="2">RNase H type-1 domain-containing protein</fullName>
    </recommendedName>
</protein>
<dbReference type="Pfam" id="PF13456">
    <property type="entry name" value="RVT_3"/>
    <property type="match status" value="1"/>
</dbReference>
<accession>A0A0E0DZK0</accession>
<name>A0A0E0DZK0_9ORYZ</name>
<feature type="region of interest" description="Disordered" evidence="1">
    <location>
        <begin position="170"/>
        <end position="191"/>
    </location>
</feature>
<dbReference type="GO" id="GO:0003676">
    <property type="term" value="F:nucleic acid binding"/>
    <property type="evidence" value="ECO:0007669"/>
    <property type="project" value="InterPro"/>
</dbReference>
<dbReference type="Proteomes" id="UP000008021">
    <property type="component" value="Chromosome 6"/>
</dbReference>
<feature type="domain" description="RNase H type-1" evidence="2">
    <location>
        <begin position="91"/>
        <end position="166"/>
    </location>
</feature>